<dbReference type="InterPro" id="IPR003663">
    <property type="entry name" value="Sugar/inositol_transpt"/>
</dbReference>
<dbReference type="EMBL" id="SKBQ01000020">
    <property type="protein sequence ID" value="TPX15552.1"/>
    <property type="molecule type" value="Genomic_DNA"/>
</dbReference>
<gene>
    <name evidence="10" type="ORF">E0L32_004250</name>
</gene>
<dbReference type="GO" id="GO:0005351">
    <property type="term" value="F:carbohydrate:proton symporter activity"/>
    <property type="evidence" value="ECO:0007669"/>
    <property type="project" value="TreeGrafter"/>
</dbReference>
<dbReference type="Proteomes" id="UP000319257">
    <property type="component" value="Unassembled WGS sequence"/>
</dbReference>
<dbReference type="InterPro" id="IPR050360">
    <property type="entry name" value="MFS_Sugar_Transporters"/>
</dbReference>
<dbReference type="PROSITE" id="PS50850">
    <property type="entry name" value="MFS"/>
    <property type="match status" value="1"/>
</dbReference>
<organism evidence="10 11">
    <name type="scientific">Thyridium curvatum</name>
    <dbReference type="NCBI Taxonomy" id="1093900"/>
    <lineage>
        <taxon>Eukaryota</taxon>
        <taxon>Fungi</taxon>
        <taxon>Dikarya</taxon>
        <taxon>Ascomycota</taxon>
        <taxon>Pezizomycotina</taxon>
        <taxon>Sordariomycetes</taxon>
        <taxon>Sordariomycetidae</taxon>
        <taxon>Thyridiales</taxon>
        <taxon>Thyridiaceae</taxon>
        <taxon>Thyridium</taxon>
    </lineage>
</organism>
<dbReference type="PROSITE" id="PS00216">
    <property type="entry name" value="SUGAR_TRANSPORT_1"/>
    <property type="match status" value="1"/>
</dbReference>
<feature type="transmembrane region" description="Helical" evidence="8">
    <location>
        <begin position="399"/>
        <end position="421"/>
    </location>
</feature>
<dbReference type="PANTHER" id="PTHR48022:SF2">
    <property type="entry name" value="PLASTIDIC GLUCOSE TRANSPORTER 4"/>
    <property type="match status" value="1"/>
</dbReference>
<comment type="similarity">
    <text evidence="2 7">Belongs to the major facilitator superfamily. Sugar transporter (TC 2.A.1.1) family.</text>
</comment>
<feature type="transmembrane region" description="Helical" evidence="8">
    <location>
        <begin position="12"/>
        <end position="30"/>
    </location>
</feature>
<dbReference type="InParanoid" id="A0A507AZY6"/>
<name>A0A507AZY6_9PEZI</name>
<evidence type="ECO:0000259" key="9">
    <source>
        <dbReference type="PROSITE" id="PS50850"/>
    </source>
</evidence>
<feature type="transmembrane region" description="Helical" evidence="8">
    <location>
        <begin position="469"/>
        <end position="487"/>
    </location>
</feature>
<evidence type="ECO:0000256" key="3">
    <source>
        <dbReference type="ARBA" id="ARBA00022448"/>
    </source>
</evidence>
<evidence type="ECO:0000256" key="1">
    <source>
        <dbReference type="ARBA" id="ARBA00004141"/>
    </source>
</evidence>
<comment type="caution">
    <text evidence="10">The sequence shown here is derived from an EMBL/GenBank/DDBJ whole genome shotgun (WGS) entry which is preliminary data.</text>
</comment>
<evidence type="ECO:0000256" key="8">
    <source>
        <dbReference type="SAM" id="Phobius"/>
    </source>
</evidence>
<sequence>MGVFAKFSVFNTRLALACAVIAVSTFNYGFDNQAFSTTQAMDAFDRQFGVLDPKTKKYILEPYWLSLFNSLNYIGFAFGTNNHSYVDTVSPLAWIMYCIALVRLLTARCMLGVFLGSIISARFGRRWCMFSMSCYAIVTATIAVTSVSREQIMAARILNYIYVGMELAVVPTFQSEIVPAAARGIMVGSYQFSLMAGGLVINLVCFGTSNIQDNRSWRIPIGLFYIVPSIVLSLIFFIPESPRWLLRKNRVDEALVNLRLLRQGRFSEEEIESEFRELRVSLEQEVEKGRFIEIFQGGNLKRTLIAVVVNMLQQLTGQGFSSQYGTIYVKSLNTINPFAFSLITLSVALVIMTASLLWADHAGRRALLFTSSTIICVGMMVMGGLGVETPVSTARRNGIVGMMIVFVIGFASGWGPVPYVVTSEVSALRLRDYTARVAFGTNVLFNFAVNFSIPYLIYDKYAGLNSKVGFIFGAIMALAIVFVYFCVPECKGKTLEQVDFLFNSGIPARKFGSTDAAAMMAVANDAAAVNSALRKEEAVDNVEDIELAAGETASGTK</sequence>
<feature type="transmembrane region" description="Helical" evidence="8">
    <location>
        <begin position="338"/>
        <end position="359"/>
    </location>
</feature>
<proteinExistence type="inferred from homology"/>
<dbReference type="RefSeq" id="XP_030997263.1">
    <property type="nucleotide sequence ID" value="XM_031138640.1"/>
</dbReference>
<evidence type="ECO:0000256" key="4">
    <source>
        <dbReference type="ARBA" id="ARBA00022692"/>
    </source>
</evidence>
<feature type="domain" description="Major facilitator superfamily (MFS) profile" evidence="9">
    <location>
        <begin position="17"/>
        <end position="491"/>
    </location>
</feature>
<dbReference type="InterPro" id="IPR020846">
    <property type="entry name" value="MFS_dom"/>
</dbReference>
<dbReference type="OrthoDB" id="6612291at2759"/>
<dbReference type="InterPro" id="IPR005828">
    <property type="entry name" value="MFS_sugar_transport-like"/>
</dbReference>
<dbReference type="NCBIfam" id="TIGR00879">
    <property type="entry name" value="SP"/>
    <property type="match status" value="1"/>
</dbReference>
<reference evidence="10 11" key="1">
    <citation type="submission" date="2019-06" db="EMBL/GenBank/DDBJ databases">
        <title>Draft genome sequence of the filamentous fungus Phialemoniopsis curvata isolated from diesel fuel.</title>
        <authorList>
            <person name="Varaljay V.A."/>
            <person name="Lyon W.J."/>
            <person name="Crouch A.L."/>
            <person name="Drake C.E."/>
            <person name="Hollomon J.M."/>
            <person name="Nadeau L.J."/>
            <person name="Nunn H.S."/>
            <person name="Stevenson B.S."/>
            <person name="Bojanowski C.L."/>
            <person name="Crookes-Goodson W.J."/>
        </authorList>
    </citation>
    <scope>NUCLEOTIDE SEQUENCE [LARGE SCALE GENOMIC DNA]</scope>
    <source>
        <strain evidence="10 11">D216</strain>
    </source>
</reference>
<keyword evidence="3 7" id="KW-0813">Transport</keyword>
<feature type="transmembrane region" description="Helical" evidence="8">
    <location>
        <begin position="433"/>
        <end position="457"/>
    </location>
</feature>
<keyword evidence="6 8" id="KW-0472">Membrane</keyword>
<dbReference type="FunFam" id="1.20.1250.20:FF:000078">
    <property type="entry name" value="MFS maltose transporter, putative"/>
    <property type="match status" value="1"/>
</dbReference>
<feature type="transmembrane region" description="Helical" evidence="8">
    <location>
        <begin position="366"/>
        <end position="387"/>
    </location>
</feature>
<feature type="transmembrane region" description="Helical" evidence="8">
    <location>
        <begin position="92"/>
        <end position="115"/>
    </location>
</feature>
<dbReference type="InterPro" id="IPR005829">
    <property type="entry name" value="Sugar_transporter_CS"/>
</dbReference>
<dbReference type="PANTHER" id="PTHR48022">
    <property type="entry name" value="PLASTIDIC GLUCOSE TRANSPORTER 4"/>
    <property type="match status" value="1"/>
</dbReference>
<dbReference type="PRINTS" id="PR00171">
    <property type="entry name" value="SUGRTRNSPORT"/>
</dbReference>
<evidence type="ECO:0000313" key="10">
    <source>
        <dbReference type="EMBL" id="TPX15552.1"/>
    </source>
</evidence>
<feature type="transmembrane region" description="Helical" evidence="8">
    <location>
        <begin position="189"/>
        <end position="207"/>
    </location>
</feature>
<keyword evidence="11" id="KW-1185">Reference proteome</keyword>
<dbReference type="Pfam" id="PF00083">
    <property type="entry name" value="Sugar_tr"/>
    <property type="match status" value="1"/>
</dbReference>
<dbReference type="Gene3D" id="1.20.1250.20">
    <property type="entry name" value="MFS general substrate transporter like domains"/>
    <property type="match status" value="1"/>
</dbReference>
<evidence type="ECO:0000256" key="7">
    <source>
        <dbReference type="RuleBase" id="RU003346"/>
    </source>
</evidence>
<evidence type="ECO:0000256" key="5">
    <source>
        <dbReference type="ARBA" id="ARBA00022989"/>
    </source>
</evidence>
<evidence type="ECO:0000256" key="6">
    <source>
        <dbReference type="ARBA" id="ARBA00023136"/>
    </source>
</evidence>
<dbReference type="GO" id="GO:0016020">
    <property type="term" value="C:membrane"/>
    <property type="evidence" value="ECO:0007669"/>
    <property type="project" value="UniProtKB-SubCell"/>
</dbReference>
<feature type="transmembrane region" description="Helical" evidence="8">
    <location>
        <begin position="127"/>
        <end position="148"/>
    </location>
</feature>
<accession>A0A507AZY6</accession>
<evidence type="ECO:0000313" key="11">
    <source>
        <dbReference type="Proteomes" id="UP000319257"/>
    </source>
</evidence>
<comment type="subcellular location">
    <subcellularLocation>
        <location evidence="1">Membrane</location>
        <topology evidence="1">Multi-pass membrane protein</topology>
    </subcellularLocation>
</comment>
<keyword evidence="4 8" id="KW-0812">Transmembrane</keyword>
<evidence type="ECO:0000256" key="2">
    <source>
        <dbReference type="ARBA" id="ARBA00010992"/>
    </source>
</evidence>
<feature type="transmembrane region" description="Helical" evidence="8">
    <location>
        <begin position="219"/>
        <end position="238"/>
    </location>
</feature>
<dbReference type="InterPro" id="IPR036259">
    <property type="entry name" value="MFS_trans_sf"/>
</dbReference>
<dbReference type="GeneID" id="41971697"/>
<protein>
    <recommendedName>
        <fullName evidence="9">Major facilitator superfamily (MFS) profile domain-containing protein</fullName>
    </recommendedName>
</protein>
<dbReference type="AlphaFoldDB" id="A0A507AZY6"/>
<keyword evidence="5 8" id="KW-1133">Transmembrane helix</keyword>
<dbReference type="SUPFAM" id="SSF103473">
    <property type="entry name" value="MFS general substrate transporter"/>
    <property type="match status" value="1"/>
</dbReference>